<feature type="compositionally biased region" description="Polar residues" evidence="1">
    <location>
        <begin position="178"/>
        <end position="188"/>
    </location>
</feature>
<evidence type="ECO:0000256" key="2">
    <source>
        <dbReference type="SAM" id="Phobius"/>
    </source>
</evidence>
<feature type="region of interest" description="Disordered" evidence="1">
    <location>
        <begin position="158"/>
        <end position="188"/>
    </location>
</feature>
<keyword evidence="2" id="KW-0812">Transmembrane</keyword>
<dbReference type="Proteomes" id="UP001595075">
    <property type="component" value="Unassembled WGS sequence"/>
</dbReference>
<proteinExistence type="predicted"/>
<feature type="transmembrane region" description="Helical" evidence="2">
    <location>
        <begin position="107"/>
        <end position="131"/>
    </location>
</feature>
<evidence type="ECO:0000256" key="1">
    <source>
        <dbReference type="SAM" id="MobiDB-lite"/>
    </source>
</evidence>
<reference evidence="3 4" key="1">
    <citation type="journal article" date="2024" name="Commun. Biol.">
        <title>Comparative genomic analysis of thermophilic fungi reveals convergent evolutionary adaptations and gene losses.</title>
        <authorList>
            <person name="Steindorff A.S."/>
            <person name="Aguilar-Pontes M.V."/>
            <person name="Robinson A.J."/>
            <person name="Andreopoulos B."/>
            <person name="LaButti K."/>
            <person name="Kuo A."/>
            <person name="Mondo S."/>
            <person name="Riley R."/>
            <person name="Otillar R."/>
            <person name="Haridas S."/>
            <person name="Lipzen A."/>
            <person name="Grimwood J."/>
            <person name="Schmutz J."/>
            <person name="Clum A."/>
            <person name="Reid I.D."/>
            <person name="Moisan M.C."/>
            <person name="Butler G."/>
            <person name="Nguyen T.T.M."/>
            <person name="Dewar K."/>
            <person name="Conant G."/>
            <person name="Drula E."/>
            <person name="Henrissat B."/>
            <person name="Hansel C."/>
            <person name="Singer S."/>
            <person name="Hutchinson M.I."/>
            <person name="de Vries R.P."/>
            <person name="Natvig D.O."/>
            <person name="Powell A.J."/>
            <person name="Tsang A."/>
            <person name="Grigoriev I.V."/>
        </authorList>
    </citation>
    <scope>NUCLEOTIDE SEQUENCE [LARGE SCALE GENOMIC DNA]</scope>
    <source>
        <strain evidence="3 4">CBS 494.80</strain>
    </source>
</reference>
<sequence length="188" mass="21355">MNPSRSSFAVSGDLEKQFPAQLDMSPLDLESALENKDNPNFSMLSSKTSCDIGNDSAETTCYGKEPALRFKWLCLNTIWNYAFTSIWIMILASHYCFLQEPIPWKVWWGLYGLATWVVLSTIFSLAMMCFYHERDCQNHARGKEDNFRNLGTGEISFEEGSREETGHGEIVKDEKSAIRSTQIAAGER</sequence>
<evidence type="ECO:0000313" key="4">
    <source>
        <dbReference type="Proteomes" id="UP001595075"/>
    </source>
</evidence>
<gene>
    <name evidence="3" type="ORF">VTL71DRAFT_13920</name>
</gene>
<name>A0ABR4CP97_9HELO</name>
<evidence type="ECO:0000313" key="3">
    <source>
        <dbReference type="EMBL" id="KAL2070894.1"/>
    </source>
</evidence>
<dbReference type="EMBL" id="JAZHXI010000006">
    <property type="protein sequence ID" value="KAL2070894.1"/>
    <property type="molecule type" value="Genomic_DNA"/>
</dbReference>
<feature type="compositionally biased region" description="Basic and acidic residues" evidence="1">
    <location>
        <begin position="159"/>
        <end position="177"/>
    </location>
</feature>
<keyword evidence="2" id="KW-0472">Membrane</keyword>
<organism evidence="3 4">
    <name type="scientific">Oculimacula yallundae</name>
    <dbReference type="NCBI Taxonomy" id="86028"/>
    <lineage>
        <taxon>Eukaryota</taxon>
        <taxon>Fungi</taxon>
        <taxon>Dikarya</taxon>
        <taxon>Ascomycota</taxon>
        <taxon>Pezizomycotina</taxon>
        <taxon>Leotiomycetes</taxon>
        <taxon>Helotiales</taxon>
        <taxon>Ploettnerulaceae</taxon>
        <taxon>Oculimacula</taxon>
    </lineage>
</organism>
<feature type="transmembrane region" description="Helical" evidence="2">
    <location>
        <begin position="78"/>
        <end position="95"/>
    </location>
</feature>
<keyword evidence="4" id="KW-1185">Reference proteome</keyword>
<accession>A0ABR4CP97</accession>
<comment type="caution">
    <text evidence="3">The sequence shown here is derived from an EMBL/GenBank/DDBJ whole genome shotgun (WGS) entry which is preliminary data.</text>
</comment>
<keyword evidence="2" id="KW-1133">Transmembrane helix</keyword>
<protein>
    <submittedName>
        <fullName evidence="3">Uncharacterized protein</fullName>
    </submittedName>
</protein>